<dbReference type="AlphaFoldDB" id="A0ABD5LKP4"/>
<reference evidence="1 2" key="1">
    <citation type="submission" date="2024-06" db="EMBL/GenBank/DDBJ databases">
        <title>Genome sequencing of Agrobacterium spp. from tobacco in Serbia.</title>
        <authorList>
            <person name="Ilicic R.J."/>
            <person name="Studholme D.J."/>
            <person name="Jelusic A."/>
            <person name="Barac G."/>
            <person name="Bagi F."/>
            <person name="Popovic Milovanovic T."/>
        </authorList>
    </citation>
    <scope>NUCLEOTIDE SEQUENCE [LARGE SCALE GENOMIC DNA]</scope>
    <source>
        <strain evidence="1 2">DA1</strain>
    </source>
</reference>
<evidence type="ECO:0000313" key="1">
    <source>
        <dbReference type="EMBL" id="MES4992446.1"/>
    </source>
</evidence>
<comment type="caution">
    <text evidence="1">The sequence shown here is derived from an EMBL/GenBank/DDBJ whole genome shotgun (WGS) entry which is preliminary data.</text>
</comment>
<protein>
    <submittedName>
        <fullName evidence="1">Uncharacterized protein</fullName>
    </submittedName>
</protein>
<proteinExistence type="predicted"/>
<accession>A0ABD5LKP4</accession>
<name>A0ABD5LKP4_AGRRD</name>
<dbReference type="EMBL" id="JBETME010000008">
    <property type="protein sequence ID" value="MES4992446.1"/>
    <property type="molecule type" value="Genomic_DNA"/>
</dbReference>
<sequence>MSSSEKLIERCTVELWRHHSKSRYGYETKRSWTELAVVEQLKYVRAVSVVLNEAERDPNGRRDGVPTFDALDDGALTKNFMNDTVRLQETVGSGQPKLTARQSRILRRLEQKPDGADLNYVSKTLPNGHPYLVKASARDGLARLSPKGLCELTASKPTVYRITERGLNALREAS</sequence>
<evidence type="ECO:0000313" key="2">
    <source>
        <dbReference type="Proteomes" id="UP001438189"/>
    </source>
</evidence>
<dbReference type="Proteomes" id="UP001438189">
    <property type="component" value="Unassembled WGS sequence"/>
</dbReference>
<gene>
    <name evidence="1" type="ORF">ABVB70_19105</name>
</gene>
<organism evidence="1 2">
    <name type="scientific">Agrobacterium radiobacter</name>
    <dbReference type="NCBI Taxonomy" id="362"/>
    <lineage>
        <taxon>Bacteria</taxon>
        <taxon>Pseudomonadati</taxon>
        <taxon>Pseudomonadota</taxon>
        <taxon>Alphaproteobacteria</taxon>
        <taxon>Hyphomicrobiales</taxon>
        <taxon>Rhizobiaceae</taxon>
        <taxon>Rhizobium/Agrobacterium group</taxon>
        <taxon>Agrobacterium</taxon>
        <taxon>Agrobacterium tumefaciens complex</taxon>
    </lineage>
</organism>
<dbReference type="RefSeq" id="WP_353574402.1">
    <property type="nucleotide sequence ID" value="NZ_JBETME010000008.1"/>
</dbReference>